<gene>
    <name evidence="1" type="ORF">F1D05_13570</name>
</gene>
<evidence type="ECO:0000313" key="2">
    <source>
        <dbReference type="Proteomes" id="UP000515563"/>
    </source>
</evidence>
<dbReference type="KEGG" id="kqi:F1D05_13570"/>
<dbReference type="RefSeq" id="WP_185448045.1">
    <property type="nucleotide sequence ID" value="NZ_CP043661.1"/>
</dbReference>
<sequence length="115" mass="12491">MKYLLILQVDAEVLELTEAERASVRAGRDEFRRIAEEAGEMISSHALADPTTSTVISSRGIRPGPFRAASVGGYYLVDVESKARAIELADLLPDTRIDGLAVEIRPIMLTAGADY</sequence>
<accession>A0A7G6WXN1</accession>
<evidence type="ECO:0008006" key="3">
    <source>
        <dbReference type="Google" id="ProtNLM"/>
    </source>
</evidence>
<dbReference type="InterPro" id="IPR011008">
    <property type="entry name" value="Dimeric_a/b-barrel"/>
</dbReference>
<dbReference type="Gene3D" id="3.30.70.1060">
    <property type="entry name" value="Dimeric alpha+beta barrel"/>
    <property type="match status" value="1"/>
</dbReference>
<reference evidence="1 2" key="2">
    <citation type="journal article" date="2020" name="Microbiol. Resour. Announc.">
        <title>Antarctic desert soil bacteria exhibit high novel natural product potential, evaluated through long-read genome sequencing and comparative genomics.</title>
        <authorList>
            <person name="Benaud N."/>
            <person name="Edwards R.J."/>
            <person name="Amos T.G."/>
            <person name="D'Agostino P.M."/>
            <person name="Gutierrez-Chavez C."/>
            <person name="Montgomery K."/>
            <person name="Nicetic I."/>
            <person name="Ferrari B.C."/>
        </authorList>
    </citation>
    <scope>NUCLEOTIDE SEQUENCE [LARGE SCALE GENOMIC DNA]</scope>
    <source>
        <strain evidence="1 2">SPB151</strain>
    </source>
</reference>
<evidence type="ECO:0000313" key="1">
    <source>
        <dbReference type="EMBL" id="QNE18746.1"/>
    </source>
</evidence>
<name>A0A7G6WXN1_9ACTN</name>
<proteinExistence type="predicted"/>
<organism evidence="1 2">
    <name type="scientific">Kribbella qitaiheensis</name>
    <dbReference type="NCBI Taxonomy" id="1544730"/>
    <lineage>
        <taxon>Bacteria</taxon>
        <taxon>Bacillati</taxon>
        <taxon>Actinomycetota</taxon>
        <taxon>Actinomycetes</taxon>
        <taxon>Propionibacteriales</taxon>
        <taxon>Kribbellaceae</taxon>
        <taxon>Kribbella</taxon>
    </lineage>
</organism>
<keyword evidence="2" id="KW-1185">Reference proteome</keyword>
<dbReference type="SUPFAM" id="SSF54909">
    <property type="entry name" value="Dimeric alpha+beta barrel"/>
    <property type="match status" value="1"/>
</dbReference>
<reference evidence="2" key="1">
    <citation type="submission" date="2019-09" db="EMBL/GenBank/DDBJ databases">
        <title>Antimicrobial potential of Antarctic Bacteria.</title>
        <authorList>
            <person name="Benaud N."/>
            <person name="Edwards R.J."/>
            <person name="Ferrari B.C."/>
        </authorList>
    </citation>
    <scope>NUCLEOTIDE SEQUENCE [LARGE SCALE GENOMIC DNA]</scope>
    <source>
        <strain evidence="2">SPB151</strain>
    </source>
</reference>
<dbReference type="Proteomes" id="UP000515563">
    <property type="component" value="Chromosome"/>
</dbReference>
<dbReference type="AlphaFoldDB" id="A0A7G6WXN1"/>
<dbReference type="EMBL" id="CP043661">
    <property type="protein sequence ID" value="QNE18746.1"/>
    <property type="molecule type" value="Genomic_DNA"/>
</dbReference>
<protein>
    <recommendedName>
        <fullName evidence="3">YCII-related domain-containing protein</fullName>
    </recommendedName>
</protein>